<dbReference type="STRING" id="584787.GCA_001247655_03328"/>
<evidence type="ECO:0000256" key="7">
    <source>
        <dbReference type="ARBA" id="ARBA00022927"/>
    </source>
</evidence>
<dbReference type="GO" id="GO:0005886">
    <property type="term" value="C:plasma membrane"/>
    <property type="evidence" value="ECO:0007669"/>
    <property type="project" value="UniProtKB-SubCell"/>
</dbReference>
<dbReference type="Gene3D" id="1.10.40.60">
    <property type="entry name" value="EpsJ-like"/>
    <property type="match status" value="2"/>
</dbReference>
<dbReference type="RefSeq" id="WP_123422640.1">
    <property type="nucleotide sequence ID" value="NZ_RJUL01000013.1"/>
</dbReference>
<keyword evidence="6" id="KW-0812">Transmembrane</keyword>
<accession>A0A3N1NTZ7</accession>
<evidence type="ECO:0000259" key="11">
    <source>
        <dbReference type="Pfam" id="PF03934"/>
    </source>
</evidence>
<evidence type="ECO:0000313" key="13">
    <source>
        <dbReference type="EMBL" id="ROQ18911.1"/>
    </source>
</evidence>
<comment type="caution">
    <text evidence="13">The sequence shown here is derived from an EMBL/GenBank/DDBJ whole genome shotgun (WGS) entry which is preliminary data.</text>
</comment>
<keyword evidence="9 10" id="KW-0472">Membrane</keyword>
<sequence>MRRQQGVALITVMLILAAIVVVAASMTSRLGLNIRRTGNQLGQHQAYFYALSGEAYAELALHRLLDDKDGKLNLSQDWNKEQSFPVEGGGIRGHIRDARTCFNLNSLAGDDGASHRAQFQALLEDLDVESFQAETIAFSLRDWLDDDSDLSSSFGAEDAEYQGREHPYLAANGPMVDRSELRMVNGVSAAIYQKVSPYVCALDDTKLELNINTLAQDNAVVLAAVLAPMTLEDAKRVLADRPEKGYDTVEGAWADPTLAAVKNLPEGAKDALVITSDRYFVDLEGRFQDRPLYMQSLLKKGDDNKLTVLWRRLGGRL</sequence>
<evidence type="ECO:0000256" key="6">
    <source>
        <dbReference type="ARBA" id="ARBA00022692"/>
    </source>
</evidence>
<dbReference type="PANTHER" id="PTHR38831:SF1">
    <property type="entry name" value="TYPE II SECRETION SYSTEM PROTEIN K-RELATED"/>
    <property type="match status" value="1"/>
</dbReference>
<keyword evidence="7" id="KW-0653">Protein transport</keyword>
<protein>
    <recommendedName>
        <fullName evidence="10">Type II secretion system protein K</fullName>
    </recommendedName>
</protein>
<dbReference type="PIRSF" id="PIRSF002786">
    <property type="entry name" value="XcpX"/>
    <property type="match status" value="1"/>
</dbReference>
<evidence type="ECO:0000256" key="8">
    <source>
        <dbReference type="ARBA" id="ARBA00022989"/>
    </source>
</evidence>
<evidence type="ECO:0000256" key="5">
    <source>
        <dbReference type="ARBA" id="ARBA00022519"/>
    </source>
</evidence>
<evidence type="ECO:0000256" key="2">
    <source>
        <dbReference type="ARBA" id="ARBA00007246"/>
    </source>
</evidence>
<dbReference type="InterPro" id="IPR038072">
    <property type="entry name" value="GspK_central_sf"/>
</dbReference>
<comment type="subcellular location">
    <subcellularLocation>
        <location evidence="1 10">Cell inner membrane</location>
    </subcellularLocation>
</comment>
<evidence type="ECO:0000259" key="12">
    <source>
        <dbReference type="Pfam" id="PF21687"/>
    </source>
</evidence>
<keyword evidence="8" id="KW-1133">Transmembrane helix</keyword>
<evidence type="ECO:0000313" key="14">
    <source>
        <dbReference type="Proteomes" id="UP000268033"/>
    </source>
</evidence>
<keyword evidence="4 10" id="KW-1003">Cell membrane</keyword>
<dbReference type="SUPFAM" id="SSF54523">
    <property type="entry name" value="Pili subunits"/>
    <property type="match status" value="1"/>
</dbReference>
<dbReference type="InterPro" id="IPR005628">
    <property type="entry name" value="GspK"/>
</dbReference>
<keyword evidence="3 10" id="KW-0813">Transport</keyword>
<dbReference type="PANTHER" id="PTHR38831">
    <property type="entry name" value="TYPE II SECRETION SYSTEM PROTEIN K"/>
    <property type="match status" value="1"/>
</dbReference>
<evidence type="ECO:0000256" key="10">
    <source>
        <dbReference type="PIRNR" id="PIRNR002786"/>
    </source>
</evidence>
<reference evidence="13 14" key="1">
    <citation type="submission" date="2018-11" db="EMBL/GenBank/DDBJ databases">
        <title>Genomic Encyclopedia of Type Strains, Phase IV (KMG-IV): sequencing the most valuable type-strain genomes for metagenomic binning, comparative biology and taxonomic classification.</title>
        <authorList>
            <person name="Goeker M."/>
        </authorList>
    </citation>
    <scope>NUCLEOTIDE SEQUENCE [LARGE SCALE GENOMIC DNA]</scope>
    <source>
        <strain evidence="13 14">DSM 21945</strain>
    </source>
</reference>
<dbReference type="AlphaFoldDB" id="A0A3N1NTZ7"/>
<name>A0A3N1NTZ7_9GAMM</name>
<comment type="similarity">
    <text evidence="2 10">Belongs to the GSP K family.</text>
</comment>
<dbReference type="InterPro" id="IPR045584">
    <property type="entry name" value="Pilin-like"/>
</dbReference>
<evidence type="ECO:0000256" key="4">
    <source>
        <dbReference type="ARBA" id="ARBA00022475"/>
    </source>
</evidence>
<dbReference type="InterPro" id="IPR049031">
    <property type="entry name" value="T2SSK_SAM-like_1st"/>
</dbReference>
<proteinExistence type="inferred from homology"/>
<dbReference type="NCBIfam" id="NF037980">
    <property type="entry name" value="T2SS_GspK"/>
    <property type="match status" value="1"/>
</dbReference>
<dbReference type="SUPFAM" id="SSF158544">
    <property type="entry name" value="GspK insert domain-like"/>
    <property type="match status" value="2"/>
</dbReference>
<evidence type="ECO:0000256" key="3">
    <source>
        <dbReference type="ARBA" id="ARBA00022448"/>
    </source>
</evidence>
<dbReference type="GO" id="GO:0009306">
    <property type="term" value="P:protein secretion"/>
    <property type="evidence" value="ECO:0007669"/>
    <property type="project" value="InterPro"/>
</dbReference>
<evidence type="ECO:0000256" key="1">
    <source>
        <dbReference type="ARBA" id="ARBA00004533"/>
    </source>
</evidence>
<gene>
    <name evidence="13" type="ORF">EDC28_11327</name>
</gene>
<keyword evidence="5 10" id="KW-0997">Cell inner membrane</keyword>
<dbReference type="InterPro" id="IPR049179">
    <property type="entry name" value="T2SSK_SAM-like_2nd"/>
</dbReference>
<dbReference type="Pfam" id="PF21687">
    <property type="entry name" value="T2SSK_1st"/>
    <property type="match status" value="1"/>
</dbReference>
<evidence type="ECO:0000256" key="9">
    <source>
        <dbReference type="ARBA" id="ARBA00023136"/>
    </source>
</evidence>
<dbReference type="EMBL" id="RJUL01000013">
    <property type="protein sequence ID" value="ROQ18911.1"/>
    <property type="molecule type" value="Genomic_DNA"/>
</dbReference>
<organism evidence="13 14">
    <name type="scientific">Gallaecimonas pentaromativorans</name>
    <dbReference type="NCBI Taxonomy" id="584787"/>
    <lineage>
        <taxon>Bacteria</taxon>
        <taxon>Pseudomonadati</taxon>
        <taxon>Pseudomonadota</taxon>
        <taxon>Gammaproteobacteria</taxon>
        <taxon>Enterobacterales</taxon>
        <taxon>Gallaecimonadaceae</taxon>
        <taxon>Gallaecimonas</taxon>
    </lineage>
</organism>
<feature type="domain" description="T2SS protein K first SAM-like" evidence="12">
    <location>
        <begin position="100"/>
        <end position="203"/>
    </location>
</feature>
<dbReference type="Proteomes" id="UP000268033">
    <property type="component" value="Unassembled WGS sequence"/>
</dbReference>
<keyword evidence="14" id="KW-1185">Reference proteome</keyword>
<dbReference type="Pfam" id="PF03934">
    <property type="entry name" value="T2SSK"/>
    <property type="match status" value="1"/>
</dbReference>
<dbReference type="Gene3D" id="3.30.1300.30">
    <property type="entry name" value="GSPII I/J protein-like"/>
    <property type="match status" value="1"/>
</dbReference>
<feature type="domain" description="T2SS protein K second SAM-like" evidence="11">
    <location>
        <begin position="209"/>
        <end position="274"/>
    </location>
</feature>